<dbReference type="PANTHER" id="PTHR43775">
    <property type="entry name" value="FATTY ACID SYNTHASE"/>
    <property type="match status" value="1"/>
</dbReference>
<evidence type="ECO:0000256" key="3">
    <source>
        <dbReference type="ARBA" id="ARBA00006432"/>
    </source>
</evidence>
<dbReference type="Gene3D" id="3.30.559.10">
    <property type="entry name" value="Chloramphenicol acetyltransferase-like domain"/>
    <property type="match status" value="1"/>
</dbReference>
<keyword evidence="4" id="KW-0596">Phosphopantetheine</keyword>
<evidence type="ECO:0000256" key="11">
    <source>
        <dbReference type="ARBA" id="ARBA00023098"/>
    </source>
</evidence>
<dbReference type="Pfam" id="PF00501">
    <property type="entry name" value="AMP-binding"/>
    <property type="match status" value="1"/>
</dbReference>
<dbReference type="Pfam" id="PF13193">
    <property type="entry name" value="AMP-binding_C"/>
    <property type="match status" value="1"/>
</dbReference>
<dbReference type="PROSITE" id="PS00455">
    <property type="entry name" value="AMP_BINDING"/>
    <property type="match status" value="1"/>
</dbReference>
<dbReference type="Pfam" id="PF02801">
    <property type="entry name" value="Ketoacyl-synt_C"/>
    <property type="match status" value="1"/>
</dbReference>
<name>A0A402B8B3_9CHLR</name>
<evidence type="ECO:0000256" key="21">
    <source>
        <dbReference type="ARBA" id="ARBA00075053"/>
    </source>
</evidence>
<proteinExistence type="inferred from homology"/>
<evidence type="ECO:0000313" key="26">
    <source>
        <dbReference type="EMBL" id="GCE27611.1"/>
    </source>
</evidence>
<dbReference type="Pfam" id="PF00202">
    <property type="entry name" value="Aminotran_3"/>
    <property type="match status" value="1"/>
</dbReference>
<dbReference type="InterPro" id="IPR023213">
    <property type="entry name" value="CAT-like_dom_sf"/>
</dbReference>
<dbReference type="InterPro" id="IPR016035">
    <property type="entry name" value="Acyl_Trfase/lysoPLipase"/>
</dbReference>
<dbReference type="InterPro" id="IPR001227">
    <property type="entry name" value="Ac_transferase_dom_sf"/>
</dbReference>
<evidence type="ECO:0000256" key="15">
    <source>
        <dbReference type="ARBA" id="ARBA00051971"/>
    </source>
</evidence>
<dbReference type="RefSeq" id="WP_126627933.1">
    <property type="nucleotide sequence ID" value="NZ_BIFT01000001.1"/>
</dbReference>
<dbReference type="Proteomes" id="UP000287171">
    <property type="component" value="Unassembled WGS sequence"/>
</dbReference>
<dbReference type="FunFam" id="3.40.50.980:FF:000001">
    <property type="entry name" value="Non-ribosomal peptide synthetase"/>
    <property type="match status" value="1"/>
</dbReference>
<dbReference type="Pfam" id="PF00698">
    <property type="entry name" value="Acyl_transf_1"/>
    <property type="match status" value="1"/>
</dbReference>
<dbReference type="Gene3D" id="3.30.70.250">
    <property type="entry name" value="Malonyl-CoA ACP transacylase, ACP-binding"/>
    <property type="match status" value="1"/>
</dbReference>
<dbReference type="SUPFAM" id="SSF47336">
    <property type="entry name" value="ACP-like"/>
    <property type="match status" value="2"/>
</dbReference>
<dbReference type="Gene3D" id="3.40.366.10">
    <property type="entry name" value="Malonyl-Coenzyme A Acyl Carrier Protein, domain 2"/>
    <property type="match status" value="1"/>
</dbReference>
<dbReference type="Gene3D" id="3.40.640.10">
    <property type="entry name" value="Type I PLP-dependent aspartate aminotransferase-like (Major domain)"/>
    <property type="match status" value="1"/>
</dbReference>
<feature type="domain" description="Carrier" evidence="24">
    <location>
        <begin position="920"/>
        <end position="998"/>
    </location>
</feature>
<dbReference type="Gene3D" id="2.30.38.10">
    <property type="entry name" value="Luciferase, Domain 3"/>
    <property type="match status" value="1"/>
</dbReference>
<dbReference type="Gene3D" id="3.40.50.980">
    <property type="match status" value="2"/>
</dbReference>
<dbReference type="SMART" id="SM00827">
    <property type="entry name" value="PKS_AT"/>
    <property type="match status" value="1"/>
</dbReference>
<dbReference type="CDD" id="cd05930">
    <property type="entry name" value="A_NRPS"/>
    <property type="match status" value="1"/>
</dbReference>
<evidence type="ECO:0000256" key="1">
    <source>
        <dbReference type="ARBA" id="ARBA00001937"/>
    </source>
</evidence>
<dbReference type="GO" id="GO:0006633">
    <property type="term" value="P:fatty acid biosynthetic process"/>
    <property type="evidence" value="ECO:0007669"/>
    <property type="project" value="InterPro"/>
</dbReference>
<dbReference type="InterPro" id="IPR045851">
    <property type="entry name" value="AMP-bd_C_sf"/>
</dbReference>
<dbReference type="InterPro" id="IPR020806">
    <property type="entry name" value="PKS_PP-bd"/>
</dbReference>
<dbReference type="InterPro" id="IPR014043">
    <property type="entry name" value="Acyl_transferase_dom"/>
</dbReference>
<evidence type="ECO:0000256" key="17">
    <source>
        <dbReference type="ARBA" id="ARBA00052745"/>
    </source>
</evidence>
<evidence type="ECO:0000256" key="12">
    <source>
        <dbReference type="ARBA" id="ARBA00023268"/>
    </source>
</evidence>
<dbReference type="Gene3D" id="3.40.47.10">
    <property type="match status" value="1"/>
</dbReference>
<dbReference type="Pfam" id="PF00550">
    <property type="entry name" value="PP-binding"/>
    <property type="match status" value="2"/>
</dbReference>
<dbReference type="GO" id="GO:0016491">
    <property type="term" value="F:oxidoreductase activity"/>
    <property type="evidence" value="ECO:0007669"/>
    <property type="project" value="UniProtKB-KW"/>
</dbReference>
<dbReference type="FunFam" id="1.10.1200.10:FF:000005">
    <property type="entry name" value="Nonribosomal peptide synthetase 1"/>
    <property type="match status" value="1"/>
</dbReference>
<evidence type="ECO:0000256" key="5">
    <source>
        <dbReference type="ARBA" id="ARBA00022553"/>
    </source>
</evidence>
<evidence type="ECO:0000256" key="19">
    <source>
        <dbReference type="ARBA" id="ARBA00066974"/>
    </source>
</evidence>
<dbReference type="SUPFAM" id="SSF53383">
    <property type="entry name" value="PLP-dependent transferases"/>
    <property type="match status" value="1"/>
</dbReference>
<evidence type="ECO:0000256" key="14">
    <source>
        <dbReference type="ARBA" id="ARBA00050973"/>
    </source>
</evidence>
<dbReference type="InterPro" id="IPR015421">
    <property type="entry name" value="PyrdxlP-dep_Trfase_major"/>
</dbReference>
<comment type="cofactor">
    <cofactor evidence="1">
        <name>NADP(+)</name>
        <dbReference type="ChEBI" id="CHEBI:58349"/>
    </cofactor>
</comment>
<dbReference type="SUPFAM" id="SSF53901">
    <property type="entry name" value="Thiolase-like"/>
    <property type="match status" value="1"/>
</dbReference>
<dbReference type="Gene3D" id="3.30.300.30">
    <property type="match status" value="1"/>
</dbReference>
<dbReference type="GO" id="GO:0034081">
    <property type="term" value="C:polyketide synthase complex"/>
    <property type="evidence" value="ECO:0007669"/>
    <property type="project" value="UniProtKB-ARBA"/>
</dbReference>
<keyword evidence="7" id="KW-0276">Fatty acid metabolism</keyword>
<evidence type="ECO:0000256" key="8">
    <source>
        <dbReference type="ARBA" id="ARBA00022857"/>
    </source>
</evidence>
<dbReference type="InterPro" id="IPR016039">
    <property type="entry name" value="Thiolase-like"/>
</dbReference>
<dbReference type="PROSITE" id="PS00600">
    <property type="entry name" value="AA_TRANSFER_CLASS_3"/>
    <property type="match status" value="1"/>
</dbReference>
<dbReference type="GO" id="GO:0004315">
    <property type="term" value="F:3-oxoacyl-[acyl-carrier-protein] synthase activity"/>
    <property type="evidence" value="ECO:0007669"/>
    <property type="project" value="InterPro"/>
</dbReference>
<dbReference type="SUPFAM" id="SSF52151">
    <property type="entry name" value="FabD/lysophospholipase-like"/>
    <property type="match status" value="1"/>
</dbReference>
<dbReference type="PROSITE" id="PS00606">
    <property type="entry name" value="KS3_1"/>
    <property type="match status" value="1"/>
</dbReference>
<dbReference type="GO" id="GO:0008483">
    <property type="term" value="F:transaminase activity"/>
    <property type="evidence" value="ECO:0007669"/>
    <property type="project" value="InterPro"/>
</dbReference>
<evidence type="ECO:0000256" key="7">
    <source>
        <dbReference type="ARBA" id="ARBA00022832"/>
    </source>
</evidence>
<dbReference type="InterPro" id="IPR050091">
    <property type="entry name" value="PKS_NRPS_Biosynth_Enz"/>
</dbReference>
<keyword evidence="11" id="KW-0443">Lipid metabolism</keyword>
<evidence type="ECO:0000256" key="16">
    <source>
        <dbReference type="ARBA" id="ARBA00052119"/>
    </source>
</evidence>
<dbReference type="SMART" id="SM00823">
    <property type="entry name" value="PKS_PP"/>
    <property type="match status" value="1"/>
</dbReference>
<dbReference type="Pfam" id="PF00668">
    <property type="entry name" value="Condensation"/>
    <property type="match status" value="1"/>
</dbReference>
<dbReference type="SMART" id="SM01294">
    <property type="entry name" value="PKS_PP_betabranch"/>
    <property type="match status" value="1"/>
</dbReference>
<dbReference type="GO" id="GO:0044550">
    <property type="term" value="P:secondary metabolite biosynthetic process"/>
    <property type="evidence" value="ECO:0007669"/>
    <property type="project" value="UniProtKB-ARBA"/>
</dbReference>
<dbReference type="InterPro" id="IPR032821">
    <property type="entry name" value="PKS_assoc"/>
</dbReference>
<dbReference type="Gene3D" id="1.10.1200.10">
    <property type="entry name" value="ACP-like"/>
    <property type="match status" value="2"/>
</dbReference>
<dbReference type="GO" id="GO:0031177">
    <property type="term" value="F:phosphopantetheine binding"/>
    <property type="evidence" value="ECO:0007669"/>
    <property type="project" value="InterPro"/>
</dbReference>
<dbReference type="InterPro" id="IPR025110">
    <property type="entry name" value="AMP-bd_C"/>
</dbReference>
<dbReference type="PROSITE" id="PS52004">
    <property type="entry name" value="KS3_2"/>
    <property type="match status" value="1"/>
</dbReference>
<keyword evidence="8" id="KW-0521">NADP</keyword>
<comment type="cofactor">
    <cofactor evidence="2">
        <name>pantetheine 4'-phosphate</name>
        <dbReference type="ChEBI" id="CHEBI:47942"/>
    </cofactor>
</comment>
<feature type="domain" description="Carrier" evidence="24">
    <location>
        <begin position="2635"/>
        <end position="2710"/>
    </location>
</feature>
<comment type="caution">
    <text evidence="26">The sequence shown here is derived from an EMBL/GenBank/DDBJ whole genome shotgun (WGS) entry which is preliminary data.</text>
</comment>
<dbReference type="EMBL" id="BIFT01000001">
    <property type="protein sequence ID" value="GCE27611.1"/>
    <property type="molecule type" value="Genomic_DNA"/>
</dbReference>
<dbReference type="EC" id="2.3.1.292" evidence="19"/>
<dbReference type="OrthoDB" id="139272at2"/>
<keyword evidence="27" id="KW-1185">Reference proteome</keyword>
<evidence type="ECO:0000256" key="20">
    <source>
        <dbReference type="ARBA" id="ARBA00073623"/>
    </source>
</evidence>
<dbReference type="InterPro" id="IPR009081">
    <property type="entry name" value="PP-bd_ACP"/>
</dbReference>
<evidence type="ECO:0000256" key="22">
    <source>
        <dbReference type="ARBA" id="ARBA00078169"/>
    </source>
</evidence>
<sequence length="2741" mass="302503">MGTPVADRDENGLEIAIISMTCRFPGARNVDTFWQNVQNGVESISHFSDSELKAAGIDVSMLRDPAFVKARGVVDGIESFDAAFFECSPREAEMLDPQYRLFLEGVWETFEHAGYNPDSYKGLIGIYAGSATNHYLFANLVPEYGVSTLQENAQVMMANDREYLASRVAYKCNLKGPAITIQTACSTSLVAVHQACQGLLNGECDMALAGGVSLGIPQKTGYLYQEGGIGSSDGHCRAFDANAQGTVFSDGLGIVLLKRLSDAIADGDCIDAVIKGSAINNDGALKVSFTAPSVDGQARVIQAAQLVAEVDARSITYVEAHGTATPLGDPIEVAALTQAFRSATEERAFCALGSVKTNIGHTNTASGIAGLIKTVMALKQRQLPPSLHFEEPNQQIDFAHSPFYVNTRLVPWETEGGPRRAGVSSFGIGGTNAHIILEEAPSVEPADPAPGWQLLPLSARTTSALEQMSANLLSYLRQSADEQLLNVTYTLQEGRKAFAYRQICVCRDREDAVHALETPDVQWVLKGKAEPHARAIIFMFSGQGSQYVHMAQDLYQTIPLFRSQIDQCAEILAPHLGLDLRKLLYPVDETGEAEQLQQTALAQPALFTIEYALSQLWMSWGVQPQAMIGHSIGEYVAACLSGVISLEDALLLVVARGKLMQSMPAGTMLSVPLALEGVQPLLTGALSIAASNGPERCVVSGPDSEITALEHRLKEQDVLCRRLHTSHAFHSAMMQPVVEPFVERVRRIQLHEPTIPYISNRSGTWITIEEATNPEYWGEHLLRSVRFYEGIQTLQQEHDALFLEIGPGQALSLLTKPLLDKTARAFVFPSLRRYQDACSDVALLLKTAGQLWLTGVPLNWQAMRAEERYQRIPLPTYPFERKRYWVEAHSLVPLADEDSNEQGKVTSMPETTSVTAGPELRHTKIVALLLEIFGRLLGVEPAEIDPQATFLEMGADSLLLLQANQAIRQKLQVTVPFRLMLDEYPDIDELASFIDEKLPVTMLQDAVVESVHLPVEAQAVQQHPAPPAPVVREAMPSLVPASIPSVAPEVMAGSTEVTQFMERQLQVLAQQLEVLRLSQTVRMAQPPSNQTQQIAPAAEPVMPPISAQPPVAPDEAIPQVEVGDPGGFVFSRNIKQETFVPYKARSKGGKYGLSEQQQAYLQDFIERYNERTRRSKQQAQQYRAVLADNKGVTNFRLPLKELLYPLAVKYARGARLWDIDGNEYVDTAMGFGALLFGHSPAFIVKALEEQIQRGIQLGPQSPLAGQTAQLLCDITGHERATFCNSGTEAVMTSLRIARAATGRPKIAMFTGTFHGSFDGILVVPREGAEGDGSAAPMAPGVPPHIVDDVLILQFDTPEALQLIKAHAHELAAVLVEPRQSRRPDLQPIAFLRELRNLTQDMDIALIFDEIVTGFRTHIRGVQGMLDIQSDITTYGKALGGGIPISAIAGKARFMNVIDGGAWTFGDASYPETTETFFAGTFFKHPLVMPVVWNVLNHLKEQSPRLQEQLNLATDHITEELNSYFEQQEVPMLTVNFGSLFRFVFPHELKNITADIFFYHLRAKGLYLSEGRNCFISTAHTEEDRRYIIEAVKSSIVEMRSGGFFSDPNLPPPTAEDEGIQVAPRRKIAAGDPNVAPMPERAATHSAVRASAQGALTTRYIPLTDTQKALWILLQAGDDAASAYNESFSLFLRGAPLKMDAVRAAVQVLTERHEALRTTFSIEGDYQVITPGIQLEVPLLDLVQENRGEPDEQIDRWLKGEMARPFDLEHGPLLRVFALKKRNNEHMLVFIYHHLIVDGWSISILLREFSELYSSFCREQPVQLAEPGKFSEYAQWLNQQQQGAMQQEAEHYWRAHFASVPPAVELPLDHPRPALKSFAGAQAKRVIGKALTEQLKRFSARQRCTLYVTLLSSFEVLLSRLSTQENFVVGIPVAGQPLWGVKGNNLIGHCMNLLPLQSRVRHDMTLVEHLNATKKELMDAYDHSIYPFLRLLQTLNMPRDLSRSPLFSTLFNFDRPSNSREELDFAGLQCEGVTNPVEASKYDLTLELIEADGELLADFTYCTDLFDAETIERWAGYYCTLLEHIVEAAEQPISHLSLLPEAETNELCIERNATETSYPAHLCVHHLFEEQVDRTPDACAVEDSTHKFTYRELDERANQIAHYLRKLDVGPGENVGICMQRSVEMLAGLLGIFKAGAAFLPLDAAFPQERMSFMLQDAQVKVLLTHEHLLPQLPTAGLRVICLDNAPDIVSGEPTQRPVVDVTGEHLAYIMYTSGSTGKPKGVLIPHRGIVNYLVWCAEAYGSAHGHGAPVQSSIAADAIFPSLLSPLLVGTCVTMLPESRSLESLNEALCAQKGFSMIKITPTQLEVLNQQLPQTDASGWVRTLVVGAEALRGDTLHFWQEHAPGTILLNEYGPTETVVGCSIYQIPEGHLSTGPVPIGLPIANTTFYVLDKQLQLVPIGVPGELYIGGDGVAWGYLNRADLTAAAFIPDPFSTKPGARLYKTGDLVRYLPDKAANIEFSGRIDQQVKIRGYRVELGEVEAVLAEHEDIEQVVVAAREDIPGVKQLVAYLVAAPDRDPEVREIRRFAQRILPDYMVPAAFNLLPALPLTATGKVDMRALPAPDHHHQDVEREYVAPENELEQQIATIWSDVLHIDRVSIHDNFFEIRGDSLLATQVVARIRQSIHKTFTLRNFFEVPTVEGQAAHIEVAAHATQPENDKFASLLKKVQGLSDLAIDNILSR</sequence>
<organism evidence="26 27">
    <name type="scientific">Dictyobacter alpinus</name>
    <dbReference type="NCBI Taxonomy" id="2014873"/>
    <lineage>
        <taxon>Bacteria</taxon>
        <taxon>Bacillati</taxon>
        <taxon>Chloroflexota</taxon>
        <taxon>Ktedonobacteria</taxon>
        <taxon>Ktedonobacterales</taxon>
        <taxon>Dictyobacteraceae</taxon>
        <taxon>Dictyobacter</taxon>
    </lineage>
</organism>
<dbReference type="SUPFAM" id="SSF55048">
    <property type="entry name" value="Probable ACP-binding domain of malonyl-CoA ACP transacylase"/>
    <property type="match status" value="1"/>
</dbReference>
<comment type="similarity">
    <text evidence="3">Belongs to the ATP-dependent AMP-binding enzyme family.</text>
</comment>
<dbReference type="Pfam" id="PF16197">
    <property type="entry name" value="KAsynt_C_assoc"/>
    <property type="match status" value="1"/>
</dbReference>
<keyword evidence="10" id="KW-0560">Oxidoreductase</keyword>
<dbReference type="InterPro" id="IPR020841">
    <property type="entry name" value="PKS_Beta-ketoAc_synthase_dom"/>
</dbReference>
<dbReference type="InterPro" id="IPR015424">
    <property type="entry name" value="PyrdxlP-dep_Trfase"/>
</dbReference>
<dbReference type="InterPro" id="IPR005814">
    <property type="entry name" value="Aminotrans_3"/>
</dbReference>
<keyword evidence="9" id="KW-0663">Pyridoxal phosphate</keyword>
<dbReference type="InterPro" id="IPR001242">
    <property type="entry name" value="Condensation_dom"/>
</dbReference>
<evidence type="ECO:0000256" key="4">
    <source>
        <dbReference type="ARBA" id="ARBA00022450"/>
    </source>
</evidence>
<comment type="catalytic activity">
    <reaction evidence="15">
        <text>19-(4-hydroxyphenyl)nonadecanoyl-[(phenol)carboxyphthiodiolenone synthase] + 2 (S)-methylmalonyl-CoA + 3 malonyl-CoA + 5 NADPH + 10 H(+) = C37-(phenol)carboxyphthiodiolenone-[(phenol)carboxyphthiodiolenone synthase] + 5 CO2 + 5 NADP(+) + 5 CoA + 2 H2O</text>
        <dbReference type="Rhea" id="RHEA:57760"/>
        <dbReference type="Rhea" id="RHEA-COMP:14273"/>
        <dbReference type="Rhea" id="RHEA-COMP:14990"/>
        <dbReference type="ChEBI" id="CHEBI:15377"/>
        <dbReference type="ChEBI" id="CHEBI:15378"/>
        <dbReference type="ChEBI" id="CHEBI:16526"/>
        <dbReference type="ChEBI" id="CHEBI:57287"/>
        <dbReference type="ChEBI" id="CHEBI:57327"/>
        <dbReference type="ChEBI" id="CHEBI:57384"/>
        <dbReference type="ChEBI" id="CHEBI:57783"/>
        <dbReference type="ChEBI" id="CHEBI:58349"/>
        <dbReference type="ChEBI" id="CHEBI:133301"/>
        <dbReference type="ChEBI" id="CHEBI:142260"/>
        <dbReference type="EC" id="2.3.1.292"/>
    </reaction>
</comment>
<dbReference type="FunFam" id="2.30.38.10:FF:000001">
    <property type="entry name" value="Non-ribosomal peptide synthetase PvdI"/>
    <property type="match status" value="1"/>
</dbReference>
<evidence type="ECO:0000256" key="9">
    <source>
        <dbReference type="ARBA" id="ARBA00022898"/>
    </source>
</evidence>
<reference evidence="27" key="1">
    <citation type="submission" date="2018-12" db="EMBL/GenBank/DDBJ databases">
        <title>Tengunoibacter tsumagoiensis gen. nov., sp. nov., Dictyobacter kobayashii sp. nov., D. alpinus sp. nov., and D. joshuensis sp. nov. and description of Dictyobacteraceae fam. nov. within the order Ktedonobacterales isolated from Tengu-no-mugimeshi.</title>
        <authorList>
            <person name="Wang C.M."/>
            <person name="Zheng Y."/>
            <person name="Sakai Y."/>
            <person name="Toyoda A."/>
            <person name="Minakuchi Y."/>
            <person name="Abe K."/>
            <person name="Yokota A."/>
            <person name="Yabe S."/>
        </authorList>
    </citation>
    <scope>NUCLEOTIDE SEQUENCE [LARGE SCALE GENOMIC DNA]</scope>
    <source>
        <strain evidence="27">Uno16</strain>
    </source>
</reference>
<dbReference type="SUPFAM" id="SSF52777">
    <property type="entry name" value="CoA-dependent acyltransferases"/>
    <property type="match status" value="2"/>
</dbReference>
<evidence type="ECO:0000256" key="2">
    <source>
        <dbReference type="ARBA" id="ARBA00001957"/>
    </source>
</evidence>
<comment type="catalytic activity">
    <reaction evidence="16">
        <text>docosanoyl-[(phenol)carboxyphthiodiolenone synthase] + 2 (S)-methylmalonyl-CoA + 3 malonyl-CoA + 5 NADPH + 10 H(+) = C34-carboxyphthiodiolenone-[(phenol)carboxyphthiodiolenone synthase] + 5 CO2 + 5 NADP(+) + 5 CoA + 2 H2O</text>
        <dbReference type="Rhea" id="RHEA:57752"/>
        <dbReference type="Rhea" id="RHEA-COMP:14987"/>
        <dbReference type="Rhea" id="RHEA-COMP:14988"/>
        <dbReference type="ChEBI" id="CHEBI:15377"/>
        <dbReference type="ChEBI" id="CHEBI:15378"/>
        <dbReference type="ChEBI" id="CHEBI:16526"/>
        <dbReference type="ChEBI" id="CHEBI:57287"/>
        <dbReference type="ChEBI" id="CHEBI:57327"/>
        <dbReference type="ChEBI" id="CHEBI:57384"/>
        <dbReference type="ChEBI" id="CHEBI:57783"/>
        <dbReference type="ChEBI" id="CHEBI:58349"/>
        <dbReference type="ChEBI" id="CHEBI:142237"/>
        <dbReference type="ChEBI" id="CHEBI:142238"/>
        <dbReference type="EC" id="2.3.1.292"/>
    </reaction>
</comment>
<evidence type="ECO:0000256" key="6">
    <source>
        <dbReference type="ARBA" id="ARBA00022679"/>
    </source>
</evidence>
<keyword evidence="12" id="KW-0511">Multifunctional enzyme</keyword>
<dbReference type="PROSITE" id="PS50075">
    <property type="entry name" value="CARRIER"/>
    <property type="match status" value="2"/>
</dbReference>
<dbReference type="InterPro" id="IPR016036">
    <property type="entry name" value="Malonyl_transacylase_ACP-bd"/>
</dbReference>
<dbReference type="InterPro" id="IPR018201">
    <property type="entry name" value="Ketoacyl_synth_AS"/>
</dbReference>
<evidence type="ECO:0000259" key="25">
    <source>
        <dbReference type="PROSITE" id="PS52004"/>
    </source>
</evidence>
<dbReference type="FunFam" id="3.30.300.30:FF:000010">
    <property type="entry name" value="Enterobactin synthetase component F"/>
    <property type="match status" value="1"/>
</dbReference>
<comment type="catalytic activity">
    <reaction evidence="14">
        <text>17-(4-hydroxyphenyl)heptadecanoyl-[(phenol)carboxyphthiodiolenone synthase] + 2 (S)-methylmalonyl-CoA + 3 malonyl-CoA + 5 NADPH + 10 H(+) = C35-(phenol)carboxyphthiodiolenone-[(phenol)carboxyphthiodiolenone synthase] + 5 CO2 + 5 NADP(+) + 5 CoA + 2 H2O</text>
        <dbReference type="Rhea" id="RHEA:57756"/>
        <dbReference type="Rhea" id="RHEA-COMP:14272"/>
        <dbReference type="Rhea" id="RHEA-COMP:14989"/>
        <dbReference type="ChEBI" id="CHEBI:15377"/>
        <dbReference type="ChEBI" id="CHEBI:15378"/>
        <dbReference type="ChEBI" id="CHEBI:16526"/>
        <dbReference type="ChEBI" id="CHEBI:57287"/>
        <dbReference type="ChEBI" id="CHEBI:57327"/>
        <dbReference type="ChEBI" id="CHEBI:57384"/>
        <dbReference type="ChEBI" id="CHEBI:57783"/>
        <dbReference type="ChEBI" id="CHEBI:58349"/>
        <dbReference type="ChEBI" id="CHEBI:133300"/>
        <dbReference type="ChEBI" id="CHEBI:142259"/>
        <dbReference type="EC" id="2.3.1.292"/>
    </reaction>
</comment>
<dbReference type="CDD" id="cd19531">
    <property type="entry name" value="LCL_NRPS-like"/>
    <property type="match status" value="1"/>
</dbReference>
<keyword evidence="6" id="KW-0808">Transferase</keyword>
<feature type="domain" description="Ketosynthase family 3 (KS3)" evidence="25">
    <location>
        <begin position="12"/>
        <end position="439"/>
    </location>
</feature>
<comment type="similarity">
    <text evidence="13">In the C-terminal section; belongs to the NRP synthetase family.</text>
</comment>
<evidence type="ECO:0000256" key="10">
    <source>
        <dbReference type="ARBA" id="ARBA00023002"/>
    </source>
</evidence>
<dbReference type="InterPro" id="IPR014031">
    <property type="entry name" value="Ketoacyl_synth_C"/>
</dbReference>
<dbReference type="Gene3D" id="3.30.70.3290">
    <property type="match status" value="1"/>
</dbReference>
<dbReference type="Gene3D" id="3.30.559.30">
    <property type="entry name" value="Nonribosomal peptide synthetase, condensation domain"/>
    <property type="match status" value="1"/>
</dbReference>
<evidence type="ECO:0000259" key="24">
    <source>
        <dbReference type="PROSITE" id="PS50075"/>
    </source>
</evidence>
<comment type="catalytic activity">
    <reaction evidence="17">
        <text>icosanoyl-[(phenol)carboxyphthiodiolenone synthase] + 2 (S)-methylmalonyl-CoA + 3 malonyl-CoA + 5 NADPH + 10 H(+) = C32-carboxyphthiodiolenone-[(phenol)carboxyphthiodiolenone synthase] + 5 CO2 + 5 NADP(+) + 5 CoA + 2 H2O</text>
        <dbReference type="Rhea" id="RHEA:57748"/>
        <dbReference type="Rhea" id="RHEA-COMP:14985"/>
        <dbReference type="Rhea" id="RHEA-COMP:14986"/>
        <dbReference type="ChEBI" id="CHEBI:15377"/>
        <dbReference type="ChEBI" id="CHEBI:15378"/>
        <dbReference type="ChEBI" id="CHEBI:16526"/>
        <dbReference type="ChEBI" id="CHEBI:57287"/>
        <dbReference type="ChEBI" id="CHEBI:57327"/>
        <dbReference type="ChEBI" id="CHEBI:57384"/>
        <dbReference type="ChEBI" id="CHEBI:57783"/>
        <dbReference type="ChEBI" id="CHEBI:58349"/>
        <dbReference type="ChEBI" id="CHEBI:87848"/>
        <dbReference type="ChEBI" id="CHEBI:142236"/>
        <dbReference type="EC" id="2.3.1.292"/>
    </reaction>
</comment>
<dbReference type="InterPro" id="IPR036736">
    <property type="entry name" value="ACP-like_sf"/>
</dbReference>
<protein>
    <recommendedName>
        <fullName evidence="20">Phenolphthiocerol/phthiocerol polyketide synthase subunit E</fullName>
        <ecNumber evidence="19">2.3.1.292</ecNumber>
    </recommendedName>
    <alternativeName>
        <fullName evidence="22">(Phenol)carboxyphthiodiolenone synthase subunit E</fullName>
    </alternativeName>
    <alternativeName>
        <fullName evidence="23">Beta-ketoacyl-acyl-carrier-protein synthase I</fullName>
    </alternativeName>
    <alternativeName>
        <fullName evidence="21">Phthiocerol synthesis polyketide synthase type I PpsE</fullName>
    </alternativeName>
</protein>
<accession>A0A402B8B3</accession>
<evidence type="ECO:0000256" key="18">
    <source>
        <dbReference type="ARBA" id="ARBA00058455"/>
    </source>
</evidence>
<dbReference type="NCBIfam" id="TIGR01733">
    <property type="entry name" value="AA-adenyl-dom"/>
    <property type="match status" value="1"/>
</dbReference>
<dbReference type="PANTHER" id="PTHR43775:SF51">
    <property type="entry name" value="INACTIVE PHENOLPHTHIOCEROL SYNTHESIS POLYKETIDE SYNTHASE TYPE I PKS1-RELATED"/>
    <property type="match status" value="1"/>
</dbReference>
<evidence type="ECO:0000313" key="27">
    <source>
        <dbReference type="Proteomes" id="UP000287171"/>
    </source>
</evidence>
<dbReference type="InterPro" id="IPR014030">
    <property type="entry name" value="Ketoacyl_synth_N"/>
</dbReference>
<dbReference type="InterPro" id="IPR015422">
    <property type="entry name" value="PyrdxlP-dep_Trfase_small"/>
</dbReference>
<dbReference type="Gene3D" id="3.90.1150.10">
    <property type="entry name" value="Aspartate Aminotransferase, domain 1"/>
    <property type="match status" value="1"/>
</dbReference>
<dbReference type="Pfam" id="PF00109">
    <property type="entry name" value="ketoacyl-synt"/>
    <property type="match status" value="1"/>
</dbReference>
<dbReference type="SUPFAM" id="SSF56801">
    <property type="entry name" value="Acetyl-CoA synthetase-like"/>
    <property type="match status" value="1"/>
</dbReference>
<dbReference type="InterPro" id="IPR049704">
    <property type="entry name" value="Aminotrans_3_PPA_site"/>
</dbReference>
<comment type="function">
    <text evidence="18">Part of the PpsABCDE complex involved in the biosynthesis of the lipid core common to phthiocerols and phenolphthiocerols by successive additions of malonyl-CoA or methylmalonyl-CoA extender units. PpsA can accept as substrate the activated forms of either icosanoyl (C20), docosanoyl (C22) or lignoceroyl (C24) groups from FadD26, or a (4-hydroxyphenyl)-C17 or (4-hydroxyphenyl)-C19 fatty acyl from FadD29. PpsA initiates the biosynthesis and extends its substrate using a malonyl-CoA extender unit. The PpsB and PpsC proteins add the second and third malonyl-CoA extender units. PpsD adds an (R)-methylmalonyl unit and PpsE adds a second (R)-methylmalonyl unit. The incorporation of the methylmalonyl units results in formation of two branched methyl groups in the elongated product.</text>
</comment>
<evidence type="ECO:0000256" key="23">
    <source>
        <dbReference type="ARBA" id="ARBA00084020"/>
    </source>
</evidence>
<dbReference type="SMART" id="SM00825">
    <property type="entry name" value="PKS_KS"/>
    <property type="match status" value="1"/>
</dbReference>
<dbReference type="GO" id="GO:0004312">
    <property type="term" value="F:fatty acid synthase activity"/>
    <property type="evidence" value="ECO:0007669"/>
    <property type="project" value="TreeGrafter"/>
</dbReference>
<dbReference type="InterPro" id="IPR010071">
    <property type="entry name" value="AA_adenyl_dom"/>
</dbReference>
<dbReference type="InterPro" id="IPR020845">
    <property type="entry name" value="AMP-binding_CS"/>
</dbReference>
<dbReference type="CDD" id="cd00833">
    <property type="entry name" value="PKS"/>
    <property type="match status" value="1"/>
</dbReference>
<evidence type="ECO:0000256" key="13">
    <source>
        <dbReference type="ARBA" id="ARBA00029443"/>
    </source>
</evidence>
<dbReference type="InterPro" id="IPR000873">
    <property type="entry name" value="AMP-dep_synth/lig_dom"/>
</dbReference>
<dbReference type="FunFam" id="3.40.47.10:FF:000042">
    <property type="entry name" value="Polyketide synthase Pks13"/>
    <property type="match status" value="1"/>
</dbReference>
<dbReference type="GO" id="GO:0030170">
    <property type="term" value="F:pyridoxal phosphate binding"/>
    <property type="evidence" value="ECO:0007669"/>
    <property type="project" value="InterPro"/>
</dbReference>
<keyword evidence="5" id="KW-0597">Phosphoprotein</keyword>
<gene>
    <name evidence="26" type="ORF">KDA_30950</name>
</gene>